<evidence type="ECO:0000256" key="3">
    <source>
        <dbReference type="ARBA" id="ARBA00023136"/>
    </source>
</evidence>
<comment type="function">
    <text evidence="5 6">Cell division protein that is involved in the assembly of the Z ring. May serve as a membrane anchor for the Z ring.</text>
</comment>
<comment type="similarity">
    <text evidence="5 6">Belongs to the FtsA/MreB family.</text>
</comment>
<dbReference type="InterPro" id="IPR050696">
    <property type="entry name" value="FtsA/MreB"/>
</dbReference>
<dbReference type="RefSeq" id="WP_176529831.1">
    <property type="nucleotide sequence ID" value="NZ_CP088022.1"/>
</dbReference>
<reference evidence="8" key="1">
    <citation type="submission" date="2020-06" db="EMBL/GenBank/DDBJ databases">
        <title>Whole Genome Sequence of Bradyrhizobium sp. Strain 66S1MB.</title>
        <authorList>
            <person name="Bromfield E."/>
            <person name="Cloutier S."/>
        </authorList>
    </citation>
    <scope>NUCLEOTIDE SEQUENCE</scope>
    <source>
        <strain evidence="8">66S1MB</strain>
    </source>
</reference>
<dbReference type="PANTHER" id="PTHR32432">
    <property type="entry name" value="CELL DIVISION PROTEIN FTSA-RELATED"/>
    <property type="match status" value="1"/>
</dbReference>
<dbReference type="HAMAP" id="MF_02033">
    <property type="entry name" value="FtsA"/>
    <property type="match status" value="1"/>
</dbReference>
<evidence type="ECO:0000256" key="2">
    <source>
        <dbReference type="ARBA" id="ARBA00022618"/>
    </source>
</evidence>
<dbReference type="InterPro" id="IPR043129">
    <property type="entry name" value="ATPase_NBD"/>
</dbReference>
<comment type="caution">
    <text evidence="8">The sequence shown here is derived from an EMBL/GenBank/DDBJ whole genome shotgun (WGS) entry which is preliminary data.</text>
</comment>
<dbReference type="Pfam" id="PF02491">
    <property type="entry name" value="SHS2_FTSA"/>
    <property type="match status" value="1"/>
</dbReference>
<dbReference type="GO" id="GO:0043093">
    <property type="term" value="P:FtsZ-dependent cytokinesis"/>
    <property type="evidence" value="ECO:0007669"/>
    <property type="project" value="UniProtKB-UniRule"/>
</dbReference>
<dbReference type="PANTHER" id="PTHR32432:SF4">
    <property type="entry name" value="CELL DIVISION PROTEIN FTSA"/>
    <property type="match status" value="1"/>
</dbReference>
<dbReference type="GO" id="GO:0009898">
    <property type="term" value="C:cytoplasmic side of plasma membrane"/>
    <property type="evidence" value="ECO:0007669"/>
    <property type="project" value="UniProtKB-UniRule"/>
</dbReference>
<proteinExistence type="inferred from homology"/>
<dbReference type="SMART" id="SM00842">
    <property type="entry name" value="FtsA"/>
    <property type="match status" value="1"/>
</dbReference>
<organism evidence="8">
    <name type="scientific">Bradyrhizobium quebecense</name>
    <dbReference type="NCBI Taxonomy" id="2748629"/>
    <lineage>
        <taxon>Bacteria</taxon>
        <taxon>Pseudomonadati</taxon>
        <taxon>Pseudomonadota</taxon>
        <taxon>Alphaproteobacteria</taxon>
        <taxon>Hyphomicrobiales</taxon>
        <taxon>Nitrobacteraceae</taxon>
        <taxon>Bradyrhizobium</taxon>
    </lineage>
</organism>
<dbReference type="AlphaFoldDB" id="A0A973WMS6"/>
<name>A0A973WMS6_9BRAD</name>
<dbReference type="InterPro" id="IPR003494">
    <property type="entry name" value="SHS2_FtsA"/>
</dbReference>
<dbReference type="SUPFAM" id="SSF53067">
    <property type="entry name" value="Actin-like ATPase domain"/>
    <property type="match status" value="2"/>
</dbReference>
<dbReference type="Gene3D" id="3.30.1490.110">
    <property type="match status" value="1"/>
</dbReference>
<gene>
    <name evidence="5 8" type="primary">ftsA</name>
    <name evidence="8" type="ORF">HU230_09245</name>
</gene>
<evidence type="ECO:0000259" key="7">
    <source>
        <dbReference type="SMART" id="SM00842"/>
    </source>
</evidence>
<keyword evidence="2 5" id="KW-0132">Cell division</keyword>
<dbReference type="Gene3D" id="3.30.420.40">
    <property type="match status" value="1"/>
</dbReference>
<evidence type="ECO:0000256" key="1">
    <source>
        <dbReference type="ARBA" id="ARBA00022475"/>
    </source>
</evidence>
<dbReference type="PIRSF" id="PIRSF003101">
    <property type="entry name" value="FtsA"/>
    <property type="match status" value="1"/>
</dbReference>
<accession>A0A973WMS6</accession>
<protein>
    <recommendedName>
        <fullName evidence="5 6">Cell division protein FtsA</fullName>
    </recommendedName>
</protein>
<dbReference type="EMBL" id="JABWSX010000001">
    <property type="protein sequence ID" value="NVL05900.1"/>
    <property type="molecule type" value="Genomic_DNA"/>
</dbReference>
<sequence length="438" mass="46556">MTGLDRNLTPKTRPMQKRTAMVASLDVGSSKIACMIARLRPSPPNEVLRGRTHAVELIGYSQIQSRGVKAGSVVDLAECEKAVRHAVALAERMAKVRVESVLLSVSGGRLHGQLVEAAADIHGGSVTADDISRVTSAGMRHAAGAGRTVLHALPVGYALDGVKGIRDPRGMVARQFGVDMNVVTSDATVAKNLMLVVERCHLNVEAMASSPYVAGLSVLTDDEADLGAAVVEMGAGSTTIATYSGGRLVHASGFALGGQHITMDLARGIGACIADAERIKTLYGTVLTGGSDSRELMSVPTAGDDRETPQIVSRATIANIVRHRAEEIFEMVRDRLADSPFAAEPRARVVLSGGASQLTGTVELATRILNRQVRIGRPLGFGRLPNEAKGASFSVPTGLLVYPQYAHLEHVEPRRTRQLRTGTDGYFGKVGRWLREGF</sequence>
<keyword evidence="1 5" id="KW-1003">Cell membrane</keyword>
<evidence type="ECO:0000256" key="5">
    <source>
        <dbReference type="HAMAP-Rule" id="MF_02033"/>
    </source>
</evidence>
<dbReference type="CDD" id="cd24048">
    <property type="entry name" value="ASKHA_NBD_FtsA"/>
    <property type="match status" value="1"/>
</dbReference>
<comment type="subcellular location">
    <subcellularLocation>
        <location evidence="5">Cell membrane</location>
        <topology evidence="5">Peripheral membrane protein</topology>
        <orientation evidence="5">Cytoplasmic side</orientation>
    </subcellularLocation>
    <text evidence="5">Localizes to the Z ring in an FtsZ-dependent manner. Targeted to the membrane through a conserved C-terminal amphipathic helix.</text>
</comment>
<dbReference type="NCBIfam" id="TIGR01174">
    <property type="entry name" value="ftsA"/>
    <property type="match status" value="1"/>
</dbReference>
<evidence type="ECO:0000256" key="6">
    <source>
        <dbReference type="PIRNR" id="PIRNR003101"/>
    </source>
</evidence>
<feature type="domain" description="SHS2" evidence="7">
    <location>
        <begin position="22"/>
        <end position="218"/>
    </location>
</feature>
<dbReference type="Pfam" id="PF14450">
    <property type="entry name" value="FtsA"/>
    <property type="match status" value="1"/>
</dbReference>
<evidence type="ECO:0000313" key="8">
    <source>
        <dbReference type="EMBL" id="NVL05900.1"/>
    </source>
</evidence>
<evidence type="ECO:0000256" key="4">
    <source>
        <dbReference type="ARBA" id="ARBA00023306"/>
    </source>
</evidence>
<comment type="subunit">
    <text evidence="5">Self-interacts. Interacts with FtsZ.</text>
</comment>
<dbReference type="InterPro" id="IPR020823">
    <property type="entry name" value="Cell_div_FtsA"/>
</dbReference>
<keyword evidence="4 5" id="KW-0131">Cell cycle</keyword>
<dbReference type="GO" id="GO:0032153">
    <property type="term" value="C:cell division site"/>
    <property type="evidence" value="ECO:0007669"/>
    <property type="project" value="UniProtKB-UniRule"/>
</dbReference>
<keyword evidence="3 5" id="KW-0472">Membrane</keyword>